<dbReference type="InterPro" id="IPR006124">
    <property type="entry name" value="Metalloenzyme"/>
</dbReference>
<sequence>MIFFIILNLDEAIGKIFEACQSYNYVLMVTSDHGNAEKMIAPDGSEHTAHTCNLVPFTCSSKTFVFKSTPPTGDDGKERARALRDVAPTVLQLMGLPVPPEMDGVPLLEQRG</sequence>
<dbReference type="InterPro" id="IPR005995">
    <property type="entry name" value="Pgm_bpd_ind"/>
</dbReference>
<dbReference type="GO" id="GO:0004619">
    <property type="term" value="F:phosphoglycerate mutase activity"/>
    <property type="evidence" value="ECO:0007669"/>
    <property type="project" value="InterPro"/>
</dbReference>
<dbReference type="Pfam" id="PF01676">
    <property type="entry name" value="Metalloenzyme"/>
    <property type="match status" value="1"/>
</dbReference>
<accession>A0A6V7WIQ4</accession>
<dbReference type="PANTHER" id="PTHR31637">
    <property type="entry name" value="2,3-BISPHOSPHOGLYCERATE-INDEPENDENT PHOSPHOGLYCERATE MUTASE"/>
    <property type="match status" value="1"/>
</dbReference>
<protein>
    <recommendedName>
        <fullName evidence="1">Metalloenzyme domain-containing protein</fullName>
    </recommendedName>
</protein>
<dbReference type="GO" id="GO:0006007">
    <property type="term" value="P:glucose catabolic process"/>
    <property type="evidence" value="ECO:0007669"/>
    <property type="project" value="InterPro"/>
</dbReference>
<dbReference type="Proteomes" id="UP000580250">
    <property type="component" value="Unassembled WGS sequence"/>
</dbReference>
<comment type="caution">
    <text evidence="2">The sequence shown here is derived from an EMBL/GenBank/DDBJ whole genome shotgun (WGS) entry which is preliminary data.</text>
</comment>
<evidence type="ECO:0000259" key="1">
    <source>
        <dbReference type="Pfam" id="PF01676"/>
    </source>
</evidence>
<gene>
    <name evidence="2" type="ORF">MENT_LOCUS39425</name>
</gene>
<proteinExistence type="predicted"/>
<evidence type="ECO:0000313" key="2">
    <source>
        <dbReference type="EMBL" id="CAD2186887.1"/>
    </source>
</evidence>
<dbReference type="PANTHER" id="PTHR31637:SF0">
    <property type="entry name" value="2,3-BISPHOSPHOGLYCERATE-INDEPENDENT PHOSPHOGLYCERATE MUTASE"/>
    <property type="match status" value="1"/>
</dbReference>
<evidence type="ECO:0000313" key="3">
    <source>
        <dbReference type="Proteomes" id="UP000580250"/>
    </source>
</evidence>
<dbReference type="SUPFAM" id="SSF53649">
    <property type="entry name" value="Alkaline phosphatase-like"/>
    <property type="match status" value="1"/>
</dbReference>
<name>A0A6V7WIQ4_MELEN</name>
<organism evidence="2 3">
    <name type="scientific">Meloidogyne enterolobii</name>
    <name type="common">Root-knot nematode worm</name>
    <name type="synonym">Meloidogyne mayaguensis</name>
    <dbReference type="NCBI Taxonomy" id="390850"/>
    <lineage>
        <taxon>Eukaryota</taxon>
        <taxon>Metazoa</taxon>
        <taxon>Ecdysozoa</taxon>
        <taxon>Nematoda</taxon>
        <taxon>Chromadorea</taxon>
        <taxon>Rhabditida</taxon>
        <taxon>Tylenchina</taxon>
        <taxon>Tylenchomorpha</taxon>
        <taxon>Tylenchoidea</taxon>
        <taxon>Meloidogynidae</taxon>
        <taxon>Meloidogyninae</taxon>
        <taxon>Meloidogyne</taxon>
    </lineage>
</organism>
<feature type="domain" description="Metalloenzyme" evidence="1">
    <location>
        <begin position="8"/>
        <end position="96"/>
    </location>
</feature>
<dbReference type="EMBL" id="CAJEWN010000610">
    <property type="protein sequence ID" value="CAD2186887.1"/>
    <property type="molecule type" value="Genomic_DNA"/>
</dbReference>
<reference evidence="2 3" key="1">
    <citation type="submission" date="2020-08" db="EMBL/GenBank/DDBJ databases">
        <authorList>
            <person name="Koutsovoulos G."/>
            <person name="Danchin GJ E."/>
        </authorList>
    </citation>
    <scope>NUCLEOTIDE SEQUENCE [LARGE SCALE GENOMIC DNA]</scope>
</reference>
<dbReference type="AlphaFoldDB" id="A0A6V7WIQ4"/>
<dbReference type="OrthoDB" id="1886626at2759"/>
<dbReference type="GO" id="GO:0030145">
    <property type="term" value="F:manganese ion binding"/>
    <property type="evidence" value="ECO:0007669"/>
    <property type="project" value="TreeGrafter"/>
</dbReference>
<dbReference type="Gene3D" id="3.40.720.10">
    <property type="entry name" value="Alkaline Phosphatase, subunit A"/>
    <property type="match status" value="1"/>
</dbReference>
<dbReference type="InterPro" id="IPR017850">
    <property type="entry name" value="Alkaline_phosphatase_core_sf"/>
</dbReference>